<dbReference type="EMBL" id="VSSQ01000328">
    <property type="protein sequence ID" value="MPL91405.1"/>
    <property type="molecule type" value="Genomic_DNA"/>
</dbReference>
<proteinExistence type="predicted"/>
<accession>A0A644VJI8</accession>
<name>A0A644VJI8_9ZZZZ</name>
<sequence length="98" mass="11058">MPKKIETKIETETETENKIETEISVRDMDRNQIKALRKAGLDPAFVAMTAKTTAELIDWMADNIYPDIDFAGVPYYRVATLAMDTYQRAVTGPKAKNS</sequence>
<dbReference type="AlphaFoldDB" id="A0A644VJI8"/>
<reference evidence="1" key="1">
    <citation type="submission" date="2019-08" db="EMBL/GenBank/DDBJ databases">
        <authorList>
            <person name="Kucharzyk K."/>
            <person name="Murdoch R.W."/>
            <person name="Higgins S."/>
            <person name="Loffler F."/>
        </authorList>
    </citation>
    <scope>NUCLEOTIDE SEQUENCE</scope>
</reference>
<protein>
    <submittedName>
        <fullName evidence="1">Uncharacterized protein</fullName>
    </submittedName>
</protein>
<gene>
    <name evidence="1" type="ORF">SDC9_37473</name>
</gene>
<organism evidence="1">
    <name type="scientific">bioreactor metagenome</name>
    <dbReference type="NCBI Taxonomy" id="1076179"/>
    <lineage>
        <taxon>unclassified sequences</taxon>
        <taxon>metagenomes</taxon>
        <taxon>ecological metagenomes</taxon>
    </lineage>
</organism>
<comment type="caution">
    <text evidence="1">The sequence shown here is derived from an EMBL/GenBank/DDBJ whole genome shotgun (WGS) entry which is preliminary data.</text>
</comment>
<evidence type="ECO:0000313" key="1">
    <source>
        <dbReference type="EMBL" id="MPL91405.1"/>
    </source>
</evidence>